<evidence type="ECO:0000256" key="5">
    <source>
        <dbReference type="ARBA" id="ARBA00022827"/>
    </source>
</evidence>
<dbReference type="CDD" id="cd00207">
    <property type="entry name" value="fer2"/>
    <property type="match status" value="1"/>
</dbReference>
<accession>A0A081CYV7</accession>
<dbReference type="PANTHER" id="PTHR47354">
    <property type="entry name" value="NADH OXIDOREDUCTASE HCR"/>
    <property type="match status" value="1"/>
</dbReference>
<dbReference type="PANTHER" id="PTHR47354:SF6">
    <property type="entry name" value="NADH OXIDOREDUCTASE HCR"/>
    <property type="match status" value="1"/>
</dbReference>
<dbReference type="GO" id="GO:0016491">
    <property type="term" value="F:oxidoreductase activity"/>
    <property type="evidence" value="ECO:0007669"/>
    <property type="project" value="UniProtKB-KW"/>
</dbReference>
<evidence type="ECO:0000313" key="13">
    <source>
        <dbReference type="Proteomes" id="UP000028701"/>
    </source>
</evidence>
<sequence length="362" mass="39993">MTATNMKTTYKHIDEMKPWSDKLHMLECISVTPETPDVMTFLFRSEGPNWFRYLPGQFVTLELPVGPEPLFRTYTLSSSPSRPYALAVTVKAQATSVGTRWMFDNLKPGMRIRALGPLGDFSYVRHPGEKYLFISAGSGVTPMMSMVRDMSDRAPQSDISFINCSRSPSDIVFRHELEYLARFMPNLSLGFIVENCGRTDLWSGLKGMVDKAKIALLSHDFMDRTVFCCGPEPFMAAIRSMLDASDFDMSRYHQESFSPAMPVAVGESDLPDDGEVLAKIGFTLSGKDVPCQPGQTILMTARAAGVRIGAACESGICGTCRVLKLSGEVEMNHNGGILDEDIEEGYILACCSRPLTDVQIEA</sequence>
<feature type="domain" description="FAD-binding FR-type" evidence="11">
    <location>
        <begin position="21"/>
        <end position="124"/>
    </location>
</feature>
<gene>
    <name evidence="12" type="ORF">RRU01S_20_01140</name>
</gene>
<evidence type="ECO:0000256" key="3">
    <source>
        <dbReference type="ARBA" id="ARBA00022714"/>
    </source>
</evidence>
<dbReference type="Pfam" id="PF00111">
    <property type="entry name" value="Fer2"/>
    <property type="match status" value="1"/>
</dbReference>
<evidence type="ECO:0000256" key="4">
    <source>
        <dbReference type="ARBA" id="ARBA00022723"/>
    </source>
</evidence>
<proteinExistence type="inferred from homology"/>
<dbReference type="PRINTS" id="PR00410">
    <property type="entry name" value="PHEHYDRXLASE"/>
</dbReference>
<keyword evidence="8" id="KW-0411">Iron-sulfur</keyword>
<dbReference type="Proteomes" id="UP000028701">
    <property type="component" value="Unassembled WGS sequence"/>
</dbReference>
<dbReference type="eggNOG" id="COG1018">
    <property type="taxonomic scope" value="Bacteria"/>
</dbReference>
<protein>
    <submittedName>
        <fullName evidence="12">Putative ferredoxin</fullName>
    </submittedName>
</protein>
<dbReference type="Pfam" id="PF00970">
    <property type="entry name" value="FAD_binding_6"/>
    <property type="match status" value="1"/>
</dbReference>
<dbReference type="Gene3D" id="3.10.20.30">
    <property type="match status" value="1"/>
</dbReference>
<evidence type="ECO:0000256" key="9">
    <source>
        <dbReference type="ARBA" id="ARBA00061434"/>
    </source>
</evidence>
<dbReference type="Gene3D" id="3.40.50.80">
    <property type="entry name" value="Nucleotide-binding domain of ferredoxin-NADP reductase (FNR) module"/>
    <property type="match status" value="1"/>
</dbReference>
<dbReference type="InterPro" id="IPR001041">
    <property type="entry name" value="2Fe-2S_ferredoxin-type"/>
</dbReference>
<dbReference type="Gene3D" id="2.40.30.10">
    <property type="entry name" value="Translation factors"/>
    <property type="match status" value="1"/>
</dbReference>
<name>A0A081CYV7_9HYPH</name>
<reference evidence="12 13" key="1">
    <citation type="submission" date="2014-08" db="EMBL/GenBank/DDBJ databases">
        <title>Whole genome shotgun sequence of Rhizobium rubi NBRC 13261.</title>
        <authorList>
            <person name="Katano-Makiyama Y."/>
            <person name="Hosoyama A."/>
            <person name="Hashimoto M."/>
            <person name="Hosoyama Y."/>
            <person name="Noguchi M."/>
            <person name="Tsuchikane K."/>
            <person name="Uohara A."/>
            <person name="Ohji S."/>
            <person name="Ichikawa N."/>
            <person name="Kimura A."/>
            <person name="Yamazoe A."/>
            <person name="Fujita N."/>
        </authorList>
    </citation>
    <scope>NUCLEOTIDE SEQUENCE [LARGE SCALE GENOMIC DNA]</scope>
    <source>
        <strain evidence="12 13">NBRC 13261</strain>
    </source>
</reference>
<dbReference type="InterPro" id="IPR006058">
    <property type="entry name" value="2Fe2S_fd_BS"/>
</dbReference>
<dbReference type="SUPFAM" id="SSF54292">
    <property type="entry name" value="2Fe-2S ferredoxin-like"/>
    <property type="match status" value="1"/>
</dbReference>
<dbReference type="Pfam" id="PF00175">
    <property type="entry name" value="NAD_binding_1"/>
    <property type="match status" value="1"/>
</dbReference>
<keyword evidence="2" id="KW-0285">Flavoprotein</keyword>
<comment type="cofactor">
    <cofactor evidence="1">
        <name>FAD</name>
        <dbReference type="ChEBI" id="CHEBI:57692"/>
    </cofactor>
</comment>
<dbReference type="EMBL" id="BBJU01000020">
    <property type="protein sequence ID" value="GAK71853.1"/>
    <property type="molecule type" value="Genomic_DNA"/>
</dbReference>
<evidence type="ECO:0000256" key="6">
    <source>
        <dbReference type="ARBA" id="ARBA00023002"/>
    </source>
</evidence>
<dbReference type="PROSITE" id="PS51384">
    <property type="entry name" value="FAD_FR"/>
    <property type="match status" value="1"/>
</dbReference>
<evidence type="ECO:0000256" key="1">
    <source>
        <dbReference type="ARBA" id="ARBA00001974"/>
    </source>
</evidence>
<feature type="domain" description="2Fe-2S ferredoxin-type" evidence="10">
    <location>
        <begin position="278"/>
        <end position="362"/>
    </location>
</feature>
<dbReference type="SUPFAM" id="SSF52343">
    <property type="entry name" value="Ferredoxin reductase-like, C-terminal NADP-linked domain"/>
    <property type="match status" value="1"/>
</dbReference>
<keyword evidence="3" id="KW-0001">2Fe-2S</keyword>
<dbReference type="GO" id="GO:0046872">
    <property type="term" value="F:metal ion binding"/>
    <property type="evidence" value="ECO:0007669"/>
    <property type="project" value="UniProtKB-KW"/>
</dbReference>
<dbReference type="SUPFAM" id="SSF63380">
    <property type="entry name" value="Riboflavin synthase domain-like"/>
    <property type="match status" value="1"/>
</dbReference>
<dbReference type="InterPro" id="IPR017927">
    <property type="entry name" value="FAD-bd_FR_type"/>
</dbReference>
<dbReference type="InterPro" id="IPR039261">
    <property type="entry name" value="FNR_nucleotide-bd"/>
</dbReference>
<dbReference type="InterPro" id="IPR008333">
    <property type="entry name" value="Cbr1-like_FAD-bd_dom"/>
</dbReference>
<dbReference type="AlphaFoldDB" id="A0A081CYV7"/>
<keyword evidence="7" id="KW-0408">Iron</keyword>
<dbReference type="InterPro" id="IPR050415">
    <property type="entry name" value="MRET"/>
</dbReference>
<dbReference type="PROSITE" id="PS00197">
    <property type="entry name" value="2FE2S_FER_1"/>
    <property type="match status" value="1"/>
</dbReference>
<keyword evidence="4" id="KW-0479">Metal-binding</keyword>
<keyword evidence="5" id="KW-0274">FAD</keyword>
<organism evidence="12 13">
    <name type="scientific">Agrobacterium rubi TR3 = NBRC 13261</name>
    <dbReference type="NCBI Taxonomy" id="1368415"/>
    <lineage>
        <taxon>Bacteria</taxon>
        <taxon>Pseudomonadati</taxon>
        <taxon>Pseudomonadota</taxon>
        <taxon>Alphaproteobacteria</taxon>
        <taxon>Hyphomicrobiales</taxon>
        <taxon>Rhizobiaceae</taxon>
        <taxon>Rhizobium/Agrobacterium group</taxon>
        <taxon>Agrobacterium</taxon>
    </lineage>
</organism>
<evidence type="ECO:0000256" key="7">
    <source>
        <dbReference type="ARBA" id="ARBA00023004"/>
    </source>
</evidence>
<evidence type="ECO:0000256" key="2">
    <source>
        <dbReference type="ARBA" id="ARBA00022630"/>
    </source>
</evidence>
<dbReference type="InterPro" id="IPR012675">
    <property type="entry name" value="Beta-grasp_dom_sf"/>
</dbReference>
<evidence type="ECO:0000259" key="11">
    <source>
        <dbReference type="PROSITE" id="PS51384"/>
    </source>
</evidence>
<comment type="similarity">
    <text evidence="9">In the N-terminal section; belongs to the FAD-binding oxidoreductase type 6 family.</text>
</comment>
<dbReference type="PROSITE" id="PS51085">
    <property type="entry name" value="2FE2S_FER_2"/>
    <property type="match status" value="1"/>
</dbReference>
<dbReference type="CDD" id="cd06215">
    <property type="entry name" value="FNR_iron_sulfur_binding_1"/>
    <property type="match status" value="1"/>
</dbReference>
<evidence type="ECO:0000313" key="12">
    <source>
        <dbReference type="EMBL" id="GAK71853.1"/>
    </source>
</evidence>
<keyword evidence="6" id="KW-0560">Oxidoreductase</keyword>
<dbReference type="InterPro" id="IPR001433">
    <property type="entry name" value="OxRdtase_FAD/NAD-bd"/>
</dbReference>
<comment type="caution">
    <text evidence="12">The sequence shown here is derived from an EMBL/GenBank/DDBJ whole genome shotgun (WGS) entry which is preliminary data.</text>
</comment>
<evidence type="ECO:0000259" key="10">
    <source>
        <dbReference type="PROSITE" id="PS51085"/>
    </source>
</evidence>
<dbReference type="InterPro" id="IPR036010">
    <property type="entry name" value="2Fe-2S_ferredoxin-like_sf"/>
</dbReference>
<evidence type="ECO:0000256" key="8">
    <source>
        <dbReference type="ARBA" id="ARBA00023014"/>
    </source>
</evidence>
<dbReference type="GO" id="GO:0051537">
    <property type="term" value="F:2 iron, 2 sulfur cluster binding"/>
    <property type="evidence" value="ECO:0007669"/>
    <property type="project" value="UniProtKB-KW"/>
</dbReference>
<dbReference type="InterPro" id="IPR017938">
    <property type="entry name" value="Riboflavin_synthase-like_b-brl"/>
</dbReference>